<evidence type="ECO:0000259" key="3">
    <source>
        <dbReference type="SMART" id="SM00382"/>
    </source>
</evidence>
<dbReference type="STRING" id="999552.METH_03430"/>
<name>V9VQD4_9RHOB</name>
<organism evidence="4 5">
    <name type="scientific">Leisingera methylohalidivorans DSM 14336</name>
    <dbReference type="NCBI Taxonomy" id="999552"/>
    <lineage>
        <taxon>Bacteria</taxon>
        <taxon>Pseudomonadati</taxon>
        <taxon>Pseudomonadota</taxon>
        <taxon>Alphaproteobacteria</taxon>
        <taxon>Rhodobacterales</taxon>
        <taxon>Roseobacteraceae</taxon>
        <taxon>Leisingera</taxon>
    </lineage>
</organism>
<dbReference type="RefSeq" id="WP_024088997.1">
    <property type="nucleotide sequence ID" value="NC_023135.1"/>
</dbReference>
<accession>V9VQD4</accession>
<reference evidence="4 5" key="1">
    <citation type="submission" date="2013-09" db="EMBL/GenBank/DDBJ databases">
        <authorList>
            <consortium name="DOE Joint Genome Institute"/>
            <person name="Klenk H.-P."/>
            <person name="Huntemann M."/>
            <person name="Han J."/>
            <person name="Chen A."/>
            <person name="Kyrpides N."/>
            <person name="Mavromatis K."/>
            <person name="Markowitz V."/>
            <person name="Palaniappan K."/>
            <person name="Ivanova N."/>
            <person name="Schaumberg A."/>
            <person name="Pati A."/>
            <person name="Liolios K."/>
            <person name="Nordberg H.P."/>
            <person name="Cantor M.N."/>
            <person name="Hua S.X."/>
            <person name="Woyke T."/>
        </authorList>
    </citation>
    <scope>NUCLEOTIDE SEQUENCE [LARGE SCALE GENOMIC DNA]</scope>
    <source>
        <strain evidence="4 5">DSM 14336</strain>
    </source>
</reference>
<keyword evidence="5" id="KW-1185">Reference proteome</keyword>
<dbReference type="GO" id="GO:0005524">
    <property type="term" value="F:ATP binding"/>
    <property type="evidence" value="ECO:0007669"/>
    <property type="project" value="UniProtKB-KW"/>
</dbReference>
<dbReference type="OrthoDB" id="9803432at2"/>
<dbReference type="InterPro" id="IPR027785">
    <property type="entry name" value="UvrD-like_helicase_C"/>
</dbReference>
<dbReference type="HOGENOM" id="CLU_530840_0_0_5"/>
<proteinExistence type="predicted"/>
<dbReference type="EMBL" id="CP006773">
    <property type="protein sequence ID" value="AHC99898.1"/>
    <property type="molecule type" value="Genomic_DNA"/>
</dbReference>
<dbReference type="PATRIC" id="fig|999552.6.peg.684"/>
<dbReference type="SMART" id="SM00382">
    <property type="entry name" value="AAA"/>
    <property type="match status" value="1"/>
</dbReference>
<dbReference type="InterPro" id="IPR003593">
    <property type="entry name" value="AAA+_ATPase"/>
</dbReference>
<dbReference type="KEGG" id="lmd:METH_03430"/>
<dbReference type="Pfam" id="PF13538">
    <property type="entry name" value="UvrD_C_2"/>
    <property type="match status" value="1"/>
</dbReference>
<dbReference type="InterPro" id="IPR050534">
    <property type="entry name" value="Coronavir_polyprotein_1ab"/>
</dbReference>
<evidence type="ECO:0000256" key="1">
    <source>
        <dbReference type="ARBA" id="ARBA00022741"/>
    </source>
</evidence>
<evidence type="ECO:0000313" key="4">
    <source>
        <dbReference type="EMBL" id="AHC99898.1"/>
    </source>
</evidence>
<dbReference type="PANTHER" id="PTHR43788:SF6">
    <property type="entry name" value="DNA HELICASE B"/>
    <property type="match status" value="1"/>
</dbReference>
<protein>
    <submittedName>
        <fullName evidence="4">ATPase</fullName>
    </submittedName>
</protein>
<dbReference type="CDD" id="cd18809">
    <property type="entry name" value="SF1_C_RecD"/>
    <property type="match status" value="1"/>
</dbReference>
<evidence type="ECO:0000313" key="5">
    <source>
        <dbReference type="Proteomes" id="UP000018780"/>
    </source>
</evidence>
<dbReference type="AlphaFoldDB" id="V9VQD4"/>
<evidence type="ECO:0000256" key="2">
    <source>
        <dbReference type="ARBA" id="ARBA00022840"/>
    </source>
</evidence>
<gene>
    <name evidence="4" type="ORF">METH_03430</name>
</gene>
<dbReference type="FunFam" id="3.40.50.300:FF:001347">
    <property type="entry name" value="Putative ATPase"/>
    <property type="match status" value="1"/>
</dbReference>
<dbReference type="SUPFAM" id="SSF52540">
    <property type="entry name" value="P-loop containing nucleoside triphosphate hydrolases"/>
    <property type="match status" value="1"/>
</dbReference>
<dbReference type="Proteomes" id="UP000018780">
    <property type="component" value="Chromosome"/>
</dbReference>
<dbReference type="PANTHER" id="PTHR43788">
    <property type="entry name" value="DNA2/NAM7 HELICASE FAMILY MEMBER"/>
    <property type="match status" value="1"/>
</dbReference>
<dbReference type="GO" id="GO:0003678">
    <property type="term" value="F:DNA helicase activity"/>
    <property type="evidence" value="ECO:0007669"/>
    <property type="project" value="UniProtKB-ARBA"/>
</dbReference>
<keyword evidence="1" id="KW-0547">Nucleotide-binding</keyword>
<dbReference type="InterPro" id="IPR027417">
    <property type="entry name" value="P-loop_NTPase"/>
</dbReference>
<keyword evidence="2" id="KW-0067">ATP-binding</keyword>
<dbReference type="Pfam" id="PF13604">
    <property type="entry name" value="AAA_30"/>
    <property type="match status" value="1"/>
</dbReference>
<feature type="domain" description="AAA+ ATPase" evidence="3">
    <location>
        <begin position="41"/>
        <end position="295"/>
    </location>
</feature>
<sequence length="512" mass="56259">MTALPVQFSDDQATAFDSVTELLRKAGVDLDDGLLQPPRGDAGVMAVIGKAGSGKTLLLAELYKALEQAGVEVVSGDYESRKKGDDRRTLAILAPTNKAASVLRLRGVPATTIHRILYTPVYDPEYERIAEWLAGQGDKPAIEGLTEEALARAAAFYEKNKSIPGALAAAGLRGSDFITGWKRREEPLDIGFVDEASMLDDRQFEDLKEIFPNLVLFGDPAQLAPVNQSGSMVFDTLPEPQRLILNRIHRQEAGNPILDLAHALADPQLGFEDFERMVEDTARRDDRVVWGQRVEVDLMARSPVLVWRNNTRIRLINAFRAVHGAPEDELIAGEPLICDGIELPMKHRKKRLDLEARGLIKGAQVIFLGSGRKPGFSRLHVMGAEDPQVSAASIVKIEKPDEEEPFIPYAARMGATFLHGAAVTIHKAQGSQWDTTQVFAPDIYAAARMGRVEAGQPLWKRLAYVAITRAQERLIWVVRNRLAKPSGPLQVDDLKAVPAAALTLEVQEETPA</sequence>
<dbReference type="Gene3D" id="3.40.50.300">
    <property type="entry name" value="P-loop containing nucleotide triphosphate hydrolases"/>
    <property type="match status" value="2"/>
</dbReference>